<dbReference type="RefSeq" id="WP_304561669.1">
    <property type="nucleotide sequence ID" value="NZ_JAUQSZ010000008.1"/>
</dbReference>
<keyword evidence="4" id="KW-1185">Reference proteome</keyword>
<dbReference type="Proteomes" id="UP001176468">
    <property type="component" value="Unassembled WGS sequence"/>
</dbReference>
<proteinExistence type="predicted"/>
<feature type="domain" description="DUF4142" evidence="2">
    <location>
        <begin position="60"/>
        <end position="197"/>
    </location>
</feature>
<feature type="signal peptide" evidence="1">
    <location>
        <begin position="1"/>
        <end position="25"/>
    </location>
</feature>
<feature type="chain" id="PRO_5045055323" evidence="1">
    <location>
        <begin position="26"/>
        <end position="201"/>
    </location>
</feature>
<dbReference type="PANTHER" id="PTHR38593">
    <property type="entry name" value="BLR2558 PROTEIN"/>
    <property type="match status" value="1"/>
</dbReference>
<dbReference type="InterPro" id="IPR012347">
    <property type="entry name" value="Ferritin-like"/>
</dbReference>
<keyword evidence="1" id="KW-0732">Signal</keyword>
<evidence type="ECO:0000256" key="1">
    <source>
        <dbReference type="SAM" id="SignalP"/>
    </source>
</evidence>
<dbReference type="Gene3D" id="1.20.1260.10">
    <property type="match status" value="1"/>
</dbReference>
<comment type="caution">
    <text evidence="3">The sequence shown here is derived from an EMBL/GenBank/DDBJ whole genome shotgun (WGS) entry which is preliminary data.</text>
</comment>
<sequence length="201" mass="20712">MRTSITAIVVASGLALMGCAKSEQAASSIQNGTVNFADDAGNAVSNTADHIADAVTPTPTAQEFIDKAAKSDAFEIASAKLAKDKAASADLKAFATMMIADHTGSTAKIKAAAAETKPALTPDPALTAAQQGEIAKLDKLSGADFDKEYAAQQVSAHETALSLMKDFAEHGEVTTLKTVAGEIAPKVDTHLTKIKAIKDKL</sequence>
<name>A0ABT9A1T6_9SPHN</name>
<evidence type="ECO:0000313" key="3">
    <source>
        <dbReference type="EMBL" id="MDO7843215.1"/>
    </source>
</evidence>
<organism evidence="3 4">
    <name type="scientific">Sphingomonas immobilis</name>
    <dbReference type="NCBI Taxonomy" id="3063997"/>
    <lineage>
        <taxon>Bacteria</taxon>
        <taxon>Pseudomonadati</taxon>
        <taxon>Pseudomonadota</taxon>
        <taxon>Alphaproteobacteria</taxon>
        <taxon>Sphingomonadales</taxon>
        <taxon>Sphingomonadaceae</taxon>
        <taxon>Sphingomonas</taxon>
    </lineage>
</organism>
<dbReference type="PANTHER" id="PTHR38593:SF1">
    <property type="entry name" value="BLR2558 PROTEIN"/>
    <property type="match status" value="1"/>
</dbReference>
<protein>
    <submittedName>
        <fullName evidence="3">DUF4142 domain-containing protein</fullName>
    </submittedName>
</protein>
<dbReference type="EMBL" id="JAUQSZ010000008">
    <property type="protein sequence ID" value="MDO7843215.1"/>
    <property type="molecule type" value="Genomic_DNA"/>
</dbReference>
<gene>
    <name evidence="3" type="ORF">Q5H94_12845</name>
</gene>
<evidence type="ECO:0000259" key="2">
    <source>
        <dbReference type="Pfam" id="PF13628"/>
    </source>
</evidence>
<dbReference type="InterPro" id="IPR025419">
    <property type="entry name" value="DUF4142"/>
</dbReference>
<dbReference type="PROSITE" id="PS51257">
    <property type="entry name" value="PROKAR_LIPOPROTEIN"/>
    <property type="match status" value="1"/>
</dbReference>
<evidence type="ECO:0000313" key="4">
    <source>
        <dbReference type="Proteomes" id="UP001176468"/>
    </source>
</evidence>
<dbReference type="Pfam" id="PF13628">
    <property type="entry name" value="DUF4142"/>
    <property type="match status" value="1"/>
</dbReference>
<accession>A0ABT9A1T6</accession>
<reference evidence="3" key="1">
    <citation type="submission" date="2023-07" db="EMBL/GenBank/DDBJ databases">
        <authorList>
            <person name="Kim M.K."/>
        </authorList>
    </citation>
    <scope>NUCLEOTIDE SEQUENCE</scope>
    <source>
        <strain evidence="3">CA1-15</strain>
    </source>
</reference>